<dbReference type="PANTHER" id="PTHR11999">
    <property type="entry name" value="GROUP II PYRIDOXAL-5-PHOSPHATE DECARBOXYLASE"/>
    <property type="match status" value="1"/>
</dbReference>
<protein>
    <submittedName>
        <fullName evidence="3">Histidine decarboxylase</fullName>
    </submittedName>
</protein>
<accession>A0AAD8C800</accession>
<proteinExistence type="predicted"/>
<evidence type="ECO:0000256" key="2">
    <source>
        <dbReference type="ARBA" id="ARBA00022793"/>
    </source>
</evidence>
<dbReference type="InterPro" id="IPR010977">
    <property type="entry name" value="Aromatic_deC"/>
</dbReference>
<comment type="subunit">
    <text evidence="1">Homodimer.</text>
</comment>
<reference evidence="3" key="1">
    <citation type="journal article" date="2023" name="PLoS Negl. Trop. Dis.">
        <title>A genome sequence for Biomphalaria pfeifferi, the major vector snail for the human-infecting parasite Schistosoma mansoni.</title>
        <authorList>
            <person name="Bu L."/>
            <person name="Lu L."/>
            <person name="Laidemitt M.R."/>
            <person name="Zhang S.M."/>
            <person name="Mutuku M."/>
            <person name="Mkoji G."/>
            <person name="Steinauer M."/>
            <person name="Loker E.S."/>
        </authorList>
    </citation>
    <scope>NUCLEOTIDE SEQUENCE</scope>
    <source>
        <strain evidence="3">KasaAsao</strain>
    </source>
</reference>
<evidence type="ECO:0000256" key="1">
    <source>
        <dbReference type="ARBA" id="ARBA00011738"/>
    </source>
</evidence>
<feature type="non-terminal residue" evidence="3">
    <location>
        <position position="65"/>
    </location>
</feature>
<dbReference type="EMBL" id="JASAOG010000006">
    <property type="protein sequence ID" value="KAK0067768.1"/>
    <property type="molecule type" value="Genomic_DNA"/>
</dbReference>
<reference evidence="3" key="2">
    <citation type="submission" date="2023-04" db="EMBL/GenBank/DDBJ databases">
        <authorList>
            <person name="Bu L."/>
            <person name="Lu L."/>
            <person name="Laidemitt M.R."/>
            <person name="Zhang S.M."/>
            <person name="Mutuku M."/>
            <person name="Mkoji G."/>
            <person name="Steinauer M."/>
            <person name="Loker E.S."/>
        </authorList>
    </citation>
    <scope>NUCLEOTIDE SEQUENCE</scope>
    <source>
        <strain evidence="3">KasaAsao</strain>
        <tissue evidence="3">Whole Snail</tissue>
    </source>
</reference>
<dbReference type="SUPFAM" id="SSF53383">
    <property type="entry name" value="PLP-dependent transferases"/>
    <property type="match status" value="1"/>
</dbReference>
<dbReference type="GO" id="GO:0006548">
    <property type="term" value="P:L-histidine catabolic process"/>
    <property type="evidence" value="ECO:0007669"/>
    <property type="project" value="TreeGrafter"/>
</dbReference>
<dbReference type="GO" id="GO:0042423">
    <property type="term" value="P:catecholamine biosynthetic process"/>
    <property type="evidence" value="ECO:0007669"/>
    <property type="project" value="UniProtKB-KW"/>
</dbReference>
<organism evidence="3 4">
    <name type="scientific">Biomphalaria pfeifferi</name>
    <name type="common">Bloodfluke planorb</name>
    <name type="synonym">Freshwater snail</name>
    <dbReference type="NCBI Taxonomy" id="112525"/>
    <lineage>
        <taxon>Eukaryota</taxon>
        <taxon>Metazoa</taxon>
        <taxon>Spiralia</taxon>
        <taxon>Lophotrochozoa</taxon>
        <taxon>Mollusca</taxon>
        <taxon>Gastropoda</taxon>
        <taxon>Heterobranchia</taxon>
        <taxon>Euthyneura</taxon>
        <taxon>Panpulmonata</taxon>
        <taxon>Hygrophila</taxon>
        <taxon>Lymnaeoidea</taxon>
        <taxon>Planorbidae</taxon>
        <taxon>Biomphalaria</taxon>
    </lineage>
</organism>
<comment type="caution">
    <text evidence="3">The sequence shown here is derived from an EMBL/GenBank/DDBJ whole genome shotgun (WGS) entry which is preliminary data.</text>
</comment>
<keyword evidence="2" id="KW-0210">Decarboxylase</keyword>
<gene>
    <name evidence="3" type="ORF">Bpfe_002609</name>
</gene>
<keyword evidence="4" id="KW-1185">Reference proteome</keyword>
<dbReference type="Proteomes" id="UP001233172">
    <property type="component" value="Unassembled WGS sequence"/>
</dbReference>
<keyword evidence="2" id="KW-0456">Lyase</keyword>
<evidence type="ECO:0000313" key="3">
    <source>
        <dbReference type="EMBL" id="KAK0067768.1"/>
    </source>
</evidence>
<dbReference type="GO" id="GO:0005737">
    <property type="term" value="C:cytoplasm"/>
    <property type="evidence" value="ECO:0007669"/>
    <property type="project" value="TreeGrafter"/>
</dbReference>
<dbReference type="GO" id="GO:0001694">
    <property type="term" value="P:histamine biosynthetic process"/>
    <property type="evidence" value="ECO:0007669"/>
    <property type="project" value="TreeGrafter"/>
</dbReference>
<dbReference type="PRINTS" id="PR00800">
    <property type="entry name" value="YHDCRBOXLASE"/>
</dbReference>
<dbReference type="InterPro" id="IPR015424">
    <property type="entry name" value="PyrdxlP-dep_Trfase"/>
</dbReference>
<dbReference type="Gene3D" id="1.20.1340.10">
    <property type="entry name" value="dopa decarboxylase, N-terminal domain"/>
    <property type="match status" value="1"/>
</dbReference>
<dbReference type="PANTHER" id="PTHR11999:SF68">
    <property type="entry name" value="HISTIDINE DECARBOXYLASE"/>
    <property type="match status" value="1"/>
</dbReference>
<evidence type="ECO:0000313" key="4">
    <source>
        <dbReference type="Proteomes" id="UP001233172"/>
    </source>
</evidence>
<dbReference type="AlphaFoldDB" id="A0AAD8C800"/>
<sequence length="65" mass="7645">MRNNHFKPIPSTAKETVDYIVDYLHNIRQRRVFPDVKPGYMQALVPDSAPEQPDTWDDIFADVER</sequence>
<name>A0AAD8C800_BIOPF</name>
<dbReference type="GO" id="GO:0004398">
    <property type="term" value="F:histidine decarboxylase activity"/>
    <property type="evidence" value="ECO:0007669"/>
    <property type="project" value="TreeGrafter"/>
</dbReference>